<feature type="region of interest" description="Disordered" evidence="1">
    <location>
        <begin position="1"/>
        <end position="42"/>
    </location>
</feature>
<keyword evidence="3" id="KW-1185">Reference proteome</keyword>
<dbReference type="EMBL" id="JAAXLA010000088">
    <property type="protein sequence ID" value="NMI01515.1"/>
    <property type="molecule type" value="Genomic_DNA"/>
</dbReference>
<evidence type="ECO:0000256" key="1">
    <source>
        <dbReference type="SAM" id="MobiDB-lite"/>
    </source>
</evidence>
<accession>A0ABX1SIV5</accession>
<gene>
    <name evidence="2" type="ORF">HF526_30090</name>
</gene>
<organism evidence="2 3">
    <name type="scientific">Pseudonocardia acidicola</name>
    <dbReference type="NCBI Taxonomy" id="2724939"/>
    <lineage>
        <taxon>Bacteria</taxon>
        <taxon>Bacillati</taxon>
        <taxon>Actinomycetota</taxon>
        <taxon>Actinomycetes</taxon>
        <taxon>Pseudonocardiales</taxon>
        <taxon>Pseudonocardiaceae</taxon>
        <taxon>Pseudonocardia</taxon>
    </lineage>
</organism>
<protein>
    <submittedName>
        <fullName evidence="2">Uncharacterized protein</fullName>
    </submittedName>
</protein>
<name>A0ABX1SIV5_9PSEU</name>
<evidence type="ECO:0000313" key="3">
    <source>
        <dbReference type="Proteomes" id="UP000820669"/>
    </source>
</evidence>
<dbReference type="RefSeq" id="WP_169384974.1">
    <property type="nucleotide sequence ID" value="NZ_JAAXLA010000088.1"/>
</dbReference>
<reference evidence="2 3" key="1">
    <citation type="submission" date="2020-04" db="EMBL/GenBank/DDBJ databases">
        <authorList>
            <person name="Klaysubun C."/>
            <person name="Duangmal K."/>
            <person name="Lipun K."/>
        </authorList>
    </citation>
    <scope>NUCLEOTIDE SEQUENCE [LARGE SCALE GENOMIC DNA]</scope>
    <source>
        <strain evidence="2 3">K10HN5</strain>
    </source>
</reference>
<dbReference type="Proteomes" id="UP000820669">
    <property type="component" value="Unassembled WGS sequence"/>
</dbReference>
<evidence type="ECO:0000313" key="2">
    <source>
        <dbReference type="EMBL" id="NMI01515.1"/>
    </source>
</evidence>
<proteinExistence type="predicted"/>
<sequence length="70" mass="7432">MFDQESGLTGAAGRRRAASRIPVTDIDRGPFPGRHASRSEIAAETPIFHALTVGGWRSRQHEAAAPAAPP</sequence>
<comment type="caution">
    <text evidence="2">The sequence shown here is derived from an EMBL/GenBank/DDBJ whole genome shotgun (WGS) entry which is preliminary data.</text>
</comment>
<feature type="non-terminal residue" evidence="2">
    <location>
        <position position="70"/>
    </location>
</feature>